<name>A0A0D8J806_9BACT</name>
<dbReference type="Gene3D" id="3.30.300.30">
    <property type="match status" value="1"/>
</dbReference>
<accession>A0A0D8J806</accession>
<dbReference type="InterPro" id="IPR042099">
    <property type="entry name" value="ANL_N_sf"/>
</dbReference>
<evidence type="ECO:0000256" key="3">
    <source>
        <dbReference type="ARBA" id="ARBA00024484"/>
    </source>
</evidence>
<dbReference type="Proteomes" id="UP000032544">
    <property type="component" value="Unassembled WGS sequence"/>
</dbReference>
<dbReference type="GO" id="GO:0004467">
    <property type="term" value="F:long-chain fatty acid-CoA ligase activity"/>
    <property type="evidence" value="ECO:0007669"/>
    <property type="project" value="UniProtKB-EC"/>
</dbReference>
<reference evidence="5 6" key="1">
    <citation type="submission" date="2014-09" db="EMBL/GenBank/DDBJ databases">
        <title>Draft Genome Sequence of Draconibacterium sp. JN14CK-3.</title>
        <authorList>
            <person name="Dong C."/>
            <person name="Lai Q."/>
            <person name="Shao Z."/>
        </authorList>
    </citation>
    <scope>NUCLEOTIDE SEQUENCE [LARGE SCALE GENOMIC DNA]</scope>
    <source>
        <strain evidence="5 6">JN14CK-3</strain>
    </source>
</reference>
<dbReference type="AlphaFoldDB" id="A0A0D8J806"/>
<comment type="caution">
    <text evidence="5">The sequence shown here is derived from an EMBL/GenBank/DDBJ whole genome shotgun (WGS) entry which is preliminary data.</text>
</comment>
<dbReference type="InterPro" id="IPR045851">
    <property type="entry name" value="AMP-bd_C_sf"/>
</dbReference>
<keyword evidence="6" id="KW-1185">Reference proteome</keyword>
<dbReference type="EMBL" id="JRHC01000004">
    <property type="protein sequence ID" value="KJF43012.1"/>
    <property type="molecule type" value="Genomic_DNA"/>
</dbReference>
<dbReference type="InterPro" id="IPR000873">
    <property type="entry name" value="AMP-dep_synth/lig_dom"/>
</dbReference>
<dbReference type="GO" id="GO:0016020">
    <property type="term" value="C:membrane"/>
    <property type="evidence" value="ECO:0007669"/>
    <property type="project" value="TreeGrafter"/>
</dbReference>
<sequence>MRDQTLAKLFTTAFHENWEELAFSDFEGGDFIYKDIAGTIKSLHLFYQLAGLQRGDKIAVLGRNSSQWAATFLSALSAGLVIVPILPDFNKSDTNHIINHSESKLVIGASALLEKVDLEVSEKLQAVIKLEDFSLYAAKNENIQYKLNDGFQYYKENRLSKAAFVFEEWEPEEMCIISYTSGTSGFTKGVMIPERSLLSNIIFAQEHMPLKAGNKIVSFLPMAHVYGLLFEFLFPVSKGCHITFLSKMPSPAVITKAFGEIKPHLILSVPLVIEKIYKKRILPAIEKTSVKFLLKLPIISNIILKKIRTKMIETFGGRFYEIVIGGAPLSADVEAFFKRINFPFTIGYGMTECGPLISYEAWDKTMPSSAGTLVDRMEVRIDSKDPYNVVGEIQVKGENVMLGYYKNEKETKAVLTEDGWLKTGDLGVIDQNNFIYIRGRSKNMLLGPSGQNIYPEEIEAKLCNQSYIAECVVVERDHKLVALVYPDFESMKTDNIDEKELPAIMAENQKKANAELPRYEHVSRIELVDEEFEKTPKRNIKRYKYV</sequence>
<evidence type="ECO:0000313" key="6">
    <source>
        <dbReference type="Proteomes" id="UP000032544"/>
    </source>
</evidence>
<dbReference type="SUPFAM" id="SSF56801">
    <property type="entry name" value="Acetyl-CoA synthetase-like"/>
    <property type="match status" value="1"/>
</dbReference>
<dbReference type="PANTHER" id="PTHR43272">
    <property type="entry name" value="LONG-CHAIN-FATTY-ACID--COA LIGASE"/>
    <property type="match status" value="1"/>
</dbReference>
<gene>
    <name evidence="5" type="ORF">LH29_16620</name>
</gene>
<keyword evidence="1" id="KW-0547">Nucleotide-binding</keyword>
<evidence type="ECO:0000313" key="5">
    <source>
        <dbReference type="EMBL" id="KJF43012.1"/>
    </source>
</evidence>
<organism evidence="5 6">
    <name type="scientific">Draconibacterium sediminis</name>
    <dbReference type="NCBI Taxonomy" id="1544798"/>
    <lineage>
        <taxon>Bacteria</taxon>
        <taxon>Pseudomonadati</taxon>
        <taxon>Bacteroidota</taxon>
        <taxon>Bacteroidia</taxon>
        <taxon>Marinilabiliales</taxon>
        <taxon>Prolixibacteraceae</taxon>
        <taxon>Draconibacterium</taxon>
    </lineage>
</organism>
<comment type="catalytic activity">
    <reaction evidence="3">
        <text>a long-chain fatty acid + ATP + CoA = a long-chain fatty acyl-CoA + AMP + diphosphate</text>
        <dbReference type="Rhea" id="RHEA:15421"/>
        <dbReference type="ChEBI" id="CHEBI:30616"/>
        <dbReference type="ChEBI" id="CHEBI:33019"/>
        <dbReference type="ChEBI" id="CHEBI:57287"/>
        <dbReference type="ChEBI" id="CHEBI:57560"/>
        <dbReference type="ChEBI" id="CHEBI:83139"/>
        <dbReference type="ChEBI" id="CHEBI:456215"/>
        <dbReference type="EC" id="6.2.1.3"/>
    </reaction>
    <physiologicalReaction direction="left-to-right" evidence="3">
        <dbReference type="Rhea" id="RHEA:15422"/>
    </physiologicalReaction>
</comment>
<dbReference type="RefSeq" id="WP_045031549.1">
    <property type="nucleotide sequence ID" value="NZ_JRHC01000004.1"/>
</dbReference>
<dbReference type="STRING" id="1544798.LH29_16620"/>
<dbReference type="GO" id="GO:0005524">
    <property type="term" value="F:ATP binding"/>
    <property type="evidence" value="ECO:0007669"/>
    <property type="project" value="UniProtKB-KW"/>
</dbReference>
<proteinExistence type="predicted"/>
<protein>
    <submittedName>
        <fullName evidence="5">Long-chain fatty acid--CoA ligase</fullName>
    </submittedName>
</protein>
<feature type="domain" description="AMP-dependent synthetase/ligase" evidence="4">
    <location>
        <begin position="47"/>
        <end position="405"/>
    </location>
</feature>
<keyword evidence="2" id="KW-0067">ATP-binding</keyword>
<evidence type="ECO:0000259" key="4">
    <source>
        <dbReference type="Pfam" id="PF00501"/>
    </source>
</evidence>
<evidence type="ECO:0000256" key="2">
    <source>
        <dbReference type="ARBA" id="ARBA00022840"/>
    </source>
</evidence>
<evidence type="ECO:0000256" key="1">
    <source>
        <dbReference type="ARBA" id="ARBA00022741"/>
    </source>
</evidence>
<dbReference type="Gene3D" id="3.40.50.12780">
    <property type="entry name" value="N-terminal domain of ligase-like"/>
    <property type="match status" value="1"/>
</dbReference>
<dbReference type="Pfam" id="PF00501">
    <property type="entry name" value="AMP-binding"/>
    <property type="match status" value="1"/>
</dbReference>
<dbReference type="PANTHER" id="PTHR43272:SF33">
    <property type="entry name" value="AMP-BINDING DOMAIN-CONTAINING PROTEIN-RELATED"/>
    <property type="match status" value="1"/>
</dbReference>
<dbReference type="PATRIC" id="fig|1544798.3.peg.3491"/>
<dbReference type="OrthoDB" id="9778383at2"/>
<dbReference type="Pfam" id="PF23562">
    <property type="entry name" value="AMP-binding_C_3"/>
    <property type="match status" value="1"/>
</dbReference>
<keyword evidence="5" id="KW-0436">Ligase</keyword>